<dbReference type="RefSeq" id="WP_059057630.1">
    <property type="nucleotide sequence ID" value="NZ_CEML01000001.1"/>
</dbReference>
<evidence type="ECO:0000256" key="2">
    <source>
        <dbReference type="PROSITE-ProRule" id="PRU00703"/>
    </source>
</evidence>
<keyword evidence="1 2" id="KW-0129">CBS domain</keyword>
<dbReference type="Pfam" id="PF00571">
    <property type="entry name" value="CBS"/>
    <property type="match status" value="2"/>
</dbReference>
<reference evidence="5" key="1">
    <citation type="journal article" date="2016" name="Environ. Microbiol.">
        <title>The complete genome of a viable archaeum isolated from 123-million-year-old rock salt.</title>
        <authorList>
            <person name="Jaakkola S.T."/>
            <person name="Pfeiffer F."/>
            <person name="Ravantti J.J."/>
            <person name="Guo Q."/>
            <person name="Liu Y."/>
            <person name="Chen X."/>
            <person name="Ma H."/>
            <person name="Yang C."/>
            <person name="Oksanen H.M."/>
            <person name="Bamford D.H."/>
        </authorList>
    </citation>
    <scope>NUCLEOTIDE SEQUENCE</scope>
    <source>
        <strain evidence="5">JI20-1</strain>
    </source>
</reference>
<evidence type="ECO:0000256" key="1">
    <source>
        <dbReference type="ARBA" id="ARBA00023122"/>
    </source>
</evidence>
<dbReference type="Gene3D" id="3.10.580.10">
    <property type="entry name" value="CBS-domain"/>
    <property type="match status" value="1"/>
</dbReference>
<proteinExistence type="predicted"/>
<dbReference type="KEGG" id="hhb:Hhub_3273"/>
<dbReference type="Proteomes" id="UP000066737">
    <property type="component" value="Chromosome I"/>
</dbReference>
<dbReference type="PANTHER" id="PTHR43080:SF2">
    <property type="entry name" value="CBS DOMAIN-CONTAINING PROTEIN"/>
    <property type="match status" value="1"/>
</dbReference>
<evidence type="ECO:0000259" key="3">
    <source>
        <dbReference type="PROSITE" id="PS51371"/>
    </source>
</evidence>
<dbReference type="EMBL" id="LN831302">
    <property type="protein sequence ID" value="CQH60687.1"/>
    <property type="molecule type" value="Genomic_DNA"/>
</dbReference>
<dbReference type="InterPro" id="IPR046342">
    <property type="entry name" value="CBS_dom_sf"/>
</dbReference>
<feature type="domain" description="CBS" evidence="3">
    <location>
        <begin position="72"/>
        <end position="131"/>
    </location>
</feature>
<protein>
    <submittedName>
        <fullName evidence="4">CBS domain protein</fullName>
    </submittedName>
</protein>
<accession>A0A0U5H974</accession>
<dbReference type="OrthoDB" id="43333at2157"/>
<evidence type="ECO:0000313" key="5">
    <source>
        <dbReference type="Proteomes" id="UP000066737"/>
    </source>
</evidence>
<dbReference type="CDD" id="cd17776">
    <property type="entry name" value="CBS_pair_arch"/>
    <property type="match status" value="1"/>
</dbReference>
<dbReference type="STRING" id="1407499.HHUB_3273"/>
<evidence type="ECO:0000313" key="4">
    <source>
        <dbReference type="EMBL" id="CQH60687.1"/>
    </source>
</evidence>
<name>A0A0U5H974_9EURY</name>
<dbReference type="PANTHER" id="PTHR43080">
    <property type="entry name" value="CBS DOMAIN-CONTAINING PROTEIN CBSX3, MITOCHONDRIAL"/>
    <property type="match status" value="1"/>
</dbReference>
<dbReference type="GeneID" id="26659887"/>
<dbReference type="SMART" id="SM00116">
    <property type="entry name" value="CBS"/>
    <property type="match status" value="2"/>
</dbReference>
<dbReference type="SUPFAM" id="SSF54631">
    <property type="entry name" value="CBS-domain pair"/>
    <property type="match status" value="1"/>
</dbReference>
<dbReference type="AlphaFoldDB" id="A0A0U5H974"/>
<dbReference type="InterPro" id="IPR000644">
    <property type="entry name" value="CBS_dom"/>
</dbReference>
<sequence length="140" mass="15268">MRVRNVMSTDVLAIDAEESVRDAVGRMLDRETGSVVVEKDGNPAGILTKVDVMTAGHEHDRPLSEIPVYAAASHPLITVEPSATVRAAAARMFDYGVHHLPVADGLDLVGVVTATDLLEAQDDLLREAHETDERRTEWED</sequence>
<feature type="domain" description="CBS" evidence="3">
    <location>
        <begin position="7"/>
        <end position="63"/>
    </location>
</feature>
<gene>
    <name evidence="4" type="ORF">HHUB_3273</name>
</gene>
<organism evidence="4 5">
    <name type="scientific">Halobacterium hubeiense</name>
    <dbReference type="NCBI Taxonomy" id="1407499"/>
    <lineage>
        <taxon>Archaea</taxon>
        <taxon>Methanobacteriati</taxon>
        <taxon>Methanobacteriota</taxon>
        <taxon>Stenosarchaea group</taxon>
        <taxon>Halobacteria</taxon>
        <taxon>Halobacteriales</taxon>
        <taxon>Halobacteriaceae</taxon>
        <taxon>Halobacterium</taxon>
    </lineage>
</organism>
<keyword evidence="5" id="KW-1185">Reference proteome</keyword>
<dbReference type="PROSITE" id="PS51371">
    <property type="entry name" value="CBS"/>
    <property type="match status" value="2"/>
</dbReference>
<dbReference type="InterPro" id="IPR051257">
    <property type="entry name" value="Diverse_CBS-Domain"/>
</dbReference>